<accession>A0ABW2LKI1</accession>
<feature type="compositionally biased region" description="Basic residues" evidence="1">
    <location>
        <begin position="204"/>
        <end position="217"/>
    </location>
</feature>
<name>A0ABW2LKI1_9PSEU</name>
<sequence>MQQILAAFDGFVLGLALLLLAAVGAGGASALVRGRSTEPHGLREPLVDAGLAYSALSVGYLVFTPQLPPPERVSPELGSDVEVALAAGPGDAEPWIQLGGNLVLLLPLGMLVPKRVGWFDNLGKIALGGLAVSACIELVQFLAISGRVASTDDIACNTAGAALGGLLAKLPGWLSPAARAQHRSTGENDRTVWLLIEKIEQERRTRRPARSSPHRRPAPIPREVIGHQVALQRHRTEPLRRPSSLA</sequence>
<dbReference type="Proteomes" id="UP001596504">
    <property type="component" value="Unassembled WGS sequence"/>
</dbReference>
<dbReference type="Pfam" id="PF04892">
    <property type="entry name" value="VanZ"/>
    <property type="match status" value="1"/>
</dbReference>
<dbReference type="RefSeq" id="WP_380669554.1">
    <property type="nucleotide sequence ID" value="NZ_JBHTCJ010000008.1"/>
</dbReference>
<gene>
    <name evidence="3" type="ORF">ACFQRI_16685</name>
</gene>
<proteinExistence type="predicted"/>
<organism evidence="3 4">
    <name type="scientific">Saccharopolyspora griseoalba</name>
    <dbReference type="NCBI Taxonomy" id="1431848"/>
    <lineage>
        <taxon>Bacteria</taxon>
        <taxon>Bacillati</taxon>
        <taxon>Actinomycetota</taxon>
        <taxon>Actinomycetes</taxon>
        <taxon>Pseudonocardiales</taxon>
        <taxon>Pseudonocardiaceae</taxon>
        <taxon>Saccharopolyspora</taxon>
    </lineage>
</organism>
<dbReference type="EMBL" id="JBHTCJ010000008">
    <property type="protein sequence ID" value="MFC7343042.1"/>
    <property type="molecule type" value="Genomic_DNA"/>
</dbReference>
<evidence type="ECO:0000313" key="4">
    <source>
        <dbReference type="Proteomes" id="UP001596504"/>
    </source>
</evidence>
<comment type="caution">
    <text evidence="3">The sequence shown here is derived from an EMBL/GenBank/DDBJ whole genome shotgun (WGS) entry which is preliminary data.</text>
</comment>
<feature type="region of interest" description="Disordered" evidence="1">
    <location>
        <begin position="204"/>
        <end position="246"/>
    </location>
</feature>
<reference evidence="4" key="1">
    <citation type="journal article" date="2019" name="Int. J. Syst. Evol. Microbiol.">
        <title>The Global Catalogue of Microorganisms (GCM) 10K type strain sequencing project: providing services to taxonomists for standard genome sequencing and annotation.</title>
        <authorList>
            <consortium name="The Broad Institute Genomics Platform"/>
            <consortium name="The Broad Institute Genome Sequencing Center for Infectious Disease"/>
            <person name="Wu L."/>
            <person name="Ma J."/>
        </authorList>
    </citation>
    <scope>NUCLEOTIDE SEQUENCE [LARGE SCALE GENOMIC DNA]</scope>
    <source>
        <strain evidence="4">WLHS5</strain>
    </source>
</reference>
<keyword evidence="4" id="KW-1185">Reference proteome</keyword>
<protein>
    <submittedName>
        <fullName evidence="3">VanZ family protein</fullName>
    </submittedName>
</protein>
<feature type="domain" description="VanZ-like" evidence="2">
    <location>
        <begin position="94"/>
        <end position="170"/>
    </location>
</feature>
<dbReference type="InterPro" id="IPR006976">
    <property type="entry name" value="VanZ-like"/>
</dbReference>
<evidence type="ECO:0000313" key="3">
    <source>
        <dbReference type="EMBL" id="MFC7343042.1"/>
    </source>
</evidence>
<evidence type="ECO:0000259" key="2">
    <source>
        <dbReference type="Pfam" id="PF04892"/>
    </source>
</evidence>
<evidence type="ECO:0000256" key="1">
    <source>
        <dbReference type="SAM" id="MobiDB-lite"/>
    </source>
</evidence>